<dbReference type="InterPro" id="IPR038626">
    <property type="entry name" value="Rof-like_sf"/>
</dbReference>
<keyword evidence="2" id="KW-1185">Reference proteome</keyword>
<organism evidence="1 2">
    <name type="scientific">Pseudoalteromonas denitrificans DSM 6059</name>
    <dbReference type="NCBI Taxonomy" id="1123010"/>
    <lineage>
        <taxon>Bacteria</taxon>
        <taxon>Pseudomonadati</taxon>
        <taxon>Pseudomonadota</taxon>
        <taxon>Gammaproteobacteria</taxon>
        <taxon>Alteromonadales</taxon>
        <taxon>Pseudoalteromonadaceae</taxon>
        <taxon>Pseudoalteromonas</taxon>
    </lineage>
</organism>
<dbReference type="InterPro" id="IPR009778">
    <property type="entry name" value="ROF"/>
</dbReference>
<accession>A0A1I1TI21</accession>
<evidence type="ECO:0000313" key="2">
    <source>
        <dbReference type="Proteomes" id="UP000198862"/>
    </source>
</evidence>
<gene>
    <name evidence="1" type="ORF">SAMN02745724_04892</name>
</gene>
<dbReference type="STRING" id="1123010.SAMN02745724_04892"/>
<dbReference type="Gene3D" id="2.30.30.400">
    <property type="entry name" value="Rof-like"/>
    <property type="match status" value="1"/>
</dbReference>
<reference evidence="1 2" key="1">
    <citation type="submission" date="2016-10" db="EMBL/GenBank/DDBJ databases">
        <authorList>
            <person name="de Groot N.N."/>
        </authorList>
    </citation>
    <scope>NUCLEOTIDE SEQUENCE [LARGE SCALE GENOMIC DNA]</scope>
    <source>
        <strain evidence="1 2">DSM 6059</strain>
    </source>
</reference>
<proteinExistence type="predicted"/>
<sequence>MAKIITCDAHDYFEIVCMRRSQIKITTHSNKKYYGTAIDINKMNYQEVLKIQVNTQYEYEYVLLTDIKKLEAIGNKSAQHNFLIQL</sequence>
<dbReference type="InterPro" id="IPR023534">
    <property type="entry name" value="Rof/RNase_P-like"/>
</dbReference>
<dbReference type="Pfam" id="PF07073">
    <property type="entry name" value="ROF"/>
    <property type="match status" value="1"/>
</dbReference>
<dbReference type="SUPFAM" id="SSF101744">
    <property type="entry name" value="Rof/RNase P subunit-like"/>
    <property type="match status" value="1"/>
</dbReference>
<name>A0A1I1TI21_9GAMM</name>
<dbReference type="OrthoDB" id="5344363at2"/>
<dbReference type="AlphaFoldDB" id="A0A1I1TI21"/>
<evidence type="ECO:0000313" key="1">
    <source>
        <dbReference type="EMBL" id="SFD58175.1"/>
    </source>
</evidence>
<protein>
    <submittedName>
        <fullName evidence="1">Transcriptional antiterminator, Rof</fullName>
    </submittedName>
</protein>
<dbReference type="RefSeq" id="WP_091990994.1">
    <property type="nucleotide sequence ID" value="NZ_FOLO01000070.1"/>
</dbReference>
<dbReference type="EMBL" id="FOLO01000070">
    <property type="protein sequence ID" value="SFD58175.1"/>
    <property type="molecule type" value="Genomic_DNA"/>
</dbReference>
<dbReference type="Proteomes" id="UP000198862">
    <property type="component" value="Unassembled WGS sequence"/>
</dbReference>